<gene>
    <name evidence="1" type="ORF">A2Z68_00910</name>
</gene>
<evidence type="ECO:0008006" key="3">
    <source>
        <dbReference type="Google" id="ProtNLM"/>
    </source>
</evidence>
<dbReference type="Proteomes" id="UP000176662">
    <property type="component" value="Unassembled WGS sequence"/>
</dbReference>
<sequence length="179" mass="20817">MNKEFLIQLTNKIYRLTLLFPKKEPLRYKMREVAASFLTNPNKEELETLNSLFEVALAQNWVSPSELLMVKEEYFGLASILNTVENPQQTLPVLAKEGIENSQIQIQPQIQSGLPERQARILDFLKENGRAQVWQLKEVMPEVTKRTLRRDFEHLLGIGEIERVGERNNTFYQLKSLTS</sequence>
<organism evidence="1 2">
    <name type="scientific">Candidatus Nealsonbacteria bacterium RBG_13_38_11</name>
    <dbReference type="NCBI Taxonomy" id="1801662"/>
    <lineage>
        <taxon>Bacteria</taxon>
        <taxon>Candidatus Nealsoniibacteriota</taxon>
    </lineage>
</organism>
<reference evidence="1 2" key="1">
    <citation type="journal article" date="2016" name="Nat. Commun.">
        <title>Thousands of microbial genomes shed light on interconnected biogeochemical processes in an aquifer system.</title>
        <authorList>
            <person name="Anantharaman K."/>
            <person name="Brown C.T."/>
            <person name="Hug L.A."/>
            <person name="Sharon I."/>
            <person name="Castelle C.J."/>
            <person name="Probst A.J."/>
            <person name="Thomas B.C."/>
            <person name="Singh A."/>
            <person name="Wilkins M.J."/>
            <person name="Karaoz U."/>
            <person name="Brodie E.L."/>
            <person name="Williams K.H."/>
            <person name="Hubbard S.S."/>
            <person name="Banfield J.F."/>
        </authorList>
    </citation>
    <scope>NUCLEOTIDE SEQUENCE [LARGE SCALE GENOMIC DNA]</scope>
</reference>
<protein>
    <recommendedName>
        <fullName evidence="3">HTH deoR-type domain-containing protein</fullName>
    </recommendedName>
</protein>
<comment type="caution">
    <text evidence="1">The sequence shown here is derived from an EMBL/GenBank/DDBJ whole genome shotgun (WGS) entry which is preliminary data.</text>
</comment>
<dbReference type="AlphaFoldDB" id="A0A1G2DZV3"/>
<dbReference type="InterPro" id="IPR036390">
    <property type="entry name" value="WH_DNA-bd_sf"/>
</dbReference>
<proteinExistence type="predicted"/>
<evidence type="ECO:0000313" key="1">
    <source>
        <dbReference type="EMBL" id="OGZ19116.1"/>
    </source>
</evidence>
<name>A0A1G2DZV3_9BACT</name>
<evidence type="ECO:0000313" key="2">
    <source>
        <dbReference type="Proteomes" id="UP000176662"/>
    </source>
</evidence>
<accession>A0A1G2DZV3</accession>
<dbReference type="EMBL" id="MHLX01000015">
    <property type="protein sequence ID" value="OGZ19116.1"/>
    <property type="molecule type" value="Genomic_DNA"/>
</dbReference>
<dbReference type="SUPFAM" id="SSF46785">
    <property type="entry name" value="Winged helix' DNA-binding domain"/>
    <property type="match status" value="1"/>
</dbReference>